<dbReference type="Proteomes" id="UP001165064">
    <property type="component" value="Unassembled WGS sequence"/>
</dbReference>
<keyword evidence="2" id="KW-1185">Reference proteome</keyword>
<evidence type="ECO:0000313" key="1">
    <source>
        <dbReference type="EMBL" id="GME84451.1"/>
    </source>
</evidence>
<dbReference type="EMBL" id="BSXS01005509">
    <property type="protein sequence ID" value="GME84451.1"/>
    <property type="molecule type" value="Genomic_DNA"/>
</dbReference>
<protein>
    <submittedName>
        <fullName evidence="1">Unnamed protein product</fullName>
    </submittedName>
</protein>
<organism evidence="1 2">
    <name type="scientific">Ambrosiozyma monospora</name>
    <name type="common">Yeast</name>
    <name type="synonym">Endomycopsis monosporus</name>
    <dbReference type="NCBI Taxonomy" id="43982"/>
    <lineage>
        <taxon>Eukaryota</taxon>
        <taxon>Fungi</taxon>
        <taxon>Dikarya</taxon>
        <taxon>Ascomycota</taxon>
        <taxon>Saccharomycotina</taxon>
        <taxon>Pichiomycetes</taxon>
        <taxon>Pichiales</taxon>
        <taxon>Pichiaceae</taxon>
        <taxon>Ambrosiozyma</taxon>
    </lineage>
</organism>
<name>A0ACB5TAK9_AMBMO</name>
<gene>
    <name evidence="1" type="ORF">Amon02_000685100</name>
</gene>
<evidence type="ECO:0000313" key="2">
    <source>
        <dbReference type="Proteomes" id="UP001165064"/>
    </source>
</evidence>
<sequence length="193" mass="22753">MIDETYANEKYYRSIFRESIVDHLIIRYQPSVYKKLSFIISWLLRKIKPQEVTIWNWVPNNSHDWSLFYEYATELRSDLAQSSTIPQTIHLFKRLHKVCLFPPEKLNDSRNPLLATNGIDALLECPAIDEVKVYALSKSPLGYELPLQSLFNKYASKIKLYIRYVNGWETLNLPKKPDSHFLQSSMIHKKQNC</sequence>
<comment type="caution">
    <text evidence="1">The sequence shown here is derived from an EMBL/GenBank/DDBJ whole genome shotgun (WGS) entry which is preliminary data.</text>
</comment>
<reference evidence="1" key="1">
    <citation type="submission" date="2023-04" db="EMBL/GenBank/DDBJ databases">
        <title>Ambrosiozyma monospora NBRC 10751.</title>
        <authorList>
            <person name="Ichikawa N."/>
            <person name="Sato H."/>
            <person name="Tonouchi N."/>
        </authorList>
    </citation>
    <scope>NUCLEOTIDE SEQUENCE</scope>
    <source>
        <strain evidence="1">NBRC 10751</strain>
    </source>
</reference>
<proteinExistence type="predicted"/>
<accession>A0ACB5TAK9</accession>